<name>A0A095CHE4_CRYD2</name>
<dbReference type="OMA" id="KPCFEYA"/>
<feature type="domain" description="GFO/IDH/MocA-like oxidoreductase" evidence="3">
    <location>
        <begin position="149"/>
        <end position="273"/>
    </location>
</feature>
<gene>
    <name evidence="4" type="ORF">CNBG_4662</name>
</gene>
<dbReference type="Proteomes" id="UP000029445">
    <property type="component" value="Chromosome 2"/>
</dbReference>
<dbReference type="STRING" id="294750.A0A095CHE4"/>
<sequence>MPINVALLGGGIFAVDAHLPALAKLGTLASLKAVWSRSESSSTKAAEAWKSLTGQQVTRYSEDGSDDLENLLSRKDIDAVIIALPILSQANVIARALQAGKHVLSEKPVAKDVATAAKMLQDYQENFQAQGLVWRVAENWEVEPAHIFAAQALKAGRIGNLNTFSISSVLFVDNENNKYFETEWRKKPQHQGGYLLDAGVHNAGVLRTVLPSPITHVSAHTALNNEHLPPYDWLSVITRSEPSNIHGQMLIDYGARGREPVWELRLTGSDGEIYSEDVNDNGVDSIKVQVRSGKFGRTNTEVKIFPKTGVYEEQRRFFEAIAGKPDEYGSVQGALNDVALIQVALTSNGNEVAINTMK</sequence>
<feature type="domain" description="Gfo/Idh/MocA-like oxidoreductase N-terminal" evidence="2">
    <location>
        <begin position="3"/>
        <end position="124"/>
    </location>
</feature>
<keyword evidence="5" id="KW-1185">Reference proteome</keyword>
<dbReference type="VEuPathDB" id="FungiDB:CNBG_4662"/>
<evidence type="ECO:0000313" key="5">
    <source>
        <dbReference type="Proteomes" id="UP000029445"/>
    </source>
</evidence>
<comment type="similarity">
    <text evidence="1">Belongs to the Gfo/Idh/MocA family.</text>
</comment>
<protein>
    <submittedName>
        <fullName evidence="4">NAD-binding Rossmann fold oxidoreductase</fullName>
    </submittedName>
</protein>
<dbReference type="Pfam" id="PF01408">
    <property type="entry name" value="GFO_IDH_MocA"/>
    <property type="match status" value="1"/>
</dbReference>
<dbReference type="InterPro" id="IPR036291">
    <property type="entry name" value="NAD(P)-bd_dom_sf"/>
</dbReference>
<dbReference type="GO" id="GO:0006740">
    <property type="term" value="P:NADPH regeneration"/>
    <property type="evidence" value="ECO:0007669"/>
    <property type="project" value="TreeGrafter"/>
</dbReference>
<evidence type="ECO:0000256" key="1">
    <source>
        <dbReference type="ARBA" id="ARBA00010928"/>
    </source>
</evidence>
<dbReference type="PANTHER" id="PTHR42840">
    <property type="entry name" value="NAD(P)-BINDING ROSSMANN-FOLD SUPERFAMILY PROTEIN-RELATED"/>
    <property type="match status" value="1"/>
</dbReference>
<dbReference type="PANTHER" id="PTHR42840:SF5">
    <property type="entry name" value="NAD(P)-BINDING ROSSMANN-FOLD SUPERFAMILY PROTEIN"/>
    <property type="match status" value="1"/>
</dbReference>
<dbReference type="Pfam" id="PF22725">
    <property type="entry name" value="GFO_IDH_MocA_C3"/>
    <property type="match status" value="1"/>
</dbReference>
<dbReference type="KEGG" id="cdeu:CNBG_4662"/>
<dbReference type="HOGENOM" id="CLU_023194_3_1_1"/>
<dbReference type="GO" id="GO:0016491">
    <property type="term" value="F:oxidoreductase activity"/>
    <property type="evidence" value="ECO:0007669"/>
    <property type="project" value="TreeGrafter"/>
</dbReference>
<dbReference type="EMBL" id="CP025760">
    <property type="protein sequence ID" value="KGB78824.1"/>
    <property type="molecule type" value="Genomic_DNA"/>
</dbReference>
<dbReference type="AlphaFoldDB" id="A0A095CHE4"/>
<reference evidence="4 5" key="1">
    <citation type="journal article" date="2011" name="MBio">
        <title>Genome variation in Cryptococcus gattii, an emerging pathogen of immunocompetent hosts.</title>
        <authorList>
            <person name="D'Souza C.A."/>
            <person name="Kronstad J.W."/>
            <person name="Taylor G."/>
            <person name="Warren R."/>
            <person name="Yuen M."/>
            <person name="Hu G."/>
            <person name="Jung W.H."/>
            <person name="Sham A."/>
            <person name="Kidd S.E."/>
            <person name="Tangen K."/>
            <person name="Lee N."/>
            <person name="Zeilmaker T."/>
            <person name="Sawkins J."/>
            <person name="McVicker G."/>
            <person name="Shah S."/>
            <person name="Gnerre S."/>
            <person name="Griggs A."/>
            <person name="Zeng Q."/>
            <person name="Bartlett K."/>
            <person name="Li W."/>
            <person name="Wang X."/>
            <person name="Heitman J."/>
            <person name="Stajich J.E."/>
            <person name="Fraser J.A."/>
            <person name="Meyer W."/>
            <person name="Carter D."/>
            <person name="Schein J."/>
            <person name="Krzywinski M."/>
            <person name="Kwon-Chung K.J."/>
            <person name="Varma A."/>
            <person name="Wang J."/>
            <person name="Brunham R."/>
            <person name="Fyfe M."/>
            <person name="Ouellette B.F."/>
            <person name="Siddiqui A."/>
            <person name="Marra M."/>
            <person name="Jones S."/>
            <person name="Holt R."/>
            <person name="Birren B.W."/>
            <person name="Galagan J.E."/>
            <person name="Cuomo C.A."/>
        </authorList>
    </citation>
    <scope>NUCLEOTIDE SEQUENCE [LARGE SCALE GENOMIC DNA]</scope>
    <source>
        <strain evidence="4 5">R265</strain>
    </source>
</reference>
<dbReference type="Gene3D" id="3.30.360.10">
    <property type="entry name" value="Dihydrodipicolinate Reductase, domain 2"/>
    <property type="match status" value="1"/>
</dbReference>
<dbReference type="InterPro" id="IPR055170">
    <property type="entry name" value="GFO_IDH_MocA-like_dom"/>
</dbReference>
<proteinExistence type="inferred from homology"/>
<dbReference type="SUPFAM" id="SSF55347">
    <property type="entry name" value="Glyceraldehyde-3-phosphate dehydrogenase-like, C-terminal domain"/>
    <property type="match status" value="1"/>
</dbReference>
<dbReference type="RefSeq" id="XP_062884543.1">
    <property type="nucleotide sequence ID" value="XM_063028588.1"/>
</dbReference>
<evidence type="ECO:0000313" key="4">
    <source>
        <dbReference type="EMBL" id="KGB78824.1"/>
    </source>
</evidence>
<dbReference type="GO" id="GO:0000166">
    <property type="term" value="F:nucleotide binding"/>
    <property type="evidence" value="ECO:0007669"/>
    <property type="project" value="InterPro"/>
</dbReference>
<dbReference type="GeneID" id="88180863"/>
<evidence type="ECO:0000259" key="3">
    <source>
        <dbReference type="Pfam" id="PF22725"/>
    </source>
</evidence>
<evidence type="ECO:0000259" key="2">
    <source>
        <dbReference type="Pfam" id="PF01408"/>
    </source>
</evidence>
<dbReference type="Gene3D" id="3.40.50.720">
    <property type="entry name" value="NAD(P)-binding Rossmann-like Domain"/>
    <property type="match status" value="1"/>
</dbReference>
<dbReference type="OrthoDB" id="64915at2759"/>
<reference evidence="4 5" key="2">
    <citation type="journal article" date="2018" name="Proc. Natl. Acad. Sci.">
        <title>RNAi is a critical determinant of centromere evolution in closely related fungi.</title>
        <authorList>
            <person name="Yadav V."/>
            <person name="Sun S."/>
            <person name="Billmyre R.B."/>
            <person name="Thimmappa B.C."/>
            <person name="Shea T."/>
            <person name="Lintner R."/>
            <person name="Bakkeren G."/>
            <person name="Cuomo C.A."/>
            <person name="Heitman J."/>
            <person name="Sanyal K."/>
        </authorList>
    </citation>
    <scope>NUCLEOTIDE SEQUENCE [LARGE SCALE GENOMIC DNA]</scope>
    <source>
        <strain evidence="4 5">R265</strain>
    </source>
</reference>
<dbReference type="GO" id="GO:0005737">
    <property type="term" value="C:cytoplasm"/>
    <property type="evidence" value="ECO:0007669"/>
    <property type="project" value="TreeGrafter"/>
</dbReference>
<dbReference type="SUPFAM" id="SSF51735">
    <property type="entry name" value="NAD(P)-binding Rossmann-fold domains"/>
    <property type="match status" value="1"/>
</dbReference>
<dbReference type="InterPro" id="IPR000683">
    <property type="entry name" value="Gfo/Idh/MocA-like_OxRdtase_N"/>
</dbReference>
<organism evidence="4 5">
    <name type="scientific">Cryptococcus deuterogattii (strain R265)</name>
    <name type="common">Cryptococcus gattii VGII (strain R265)</name>
    <dbReference type="NCBI Taxonomy" id="294750"/>
    <lineage>
        <taxon>Eukaryota</taxon>
        <taxon>Fungi</taxon>
        <taxon>Dikarya</taxon>
        <taxon>Basidiomycota</taxon>
        <taxon>Agaricomycotina</taxon>
        <taxon>Tremellomycetes</taxon>
        <taxon>Tremellales</taxon>
        <taxon>Cryptococcaceae</taxon>
        <taxon>Cryptococcus</taxon>
        <taxon>Cryptococcus gattii species complex</taxon>
    </lineage>
</organism>
<accession>A0A095CHE4</accession>